<dbReference type="EMBL" id="DVLX01000026">
    <property type="protein sequence ID" value="HIT99067.1"/>
    <property type="molecule type" value="Genomic_DNA"/>
</dbReference>
<dbReference type="Gene3D" id="3.40.50.1970">
    <property type="match status" value="1"/>
</dbReference>
<dbReference type="InterPro" id="IPR001670">
    <property type="entry name" value="ADH_Fe/GldA"/>
</dbReference>
<reference evidence="4" key="1">
    <citation type="submission" date="2020-10" db="EMBL/GenBank/DDBJ databases">
        <authorList>
            <person name="Gilroy R."/>
        </authorList>
    </citation>
    <scope>NUCLEOTIDE SEQUENCE</scope>
    <source>
        <strain evidence="4">CHK176-22527</strain>
    </source>
</reference>
<feature type="domain" description="Fe-containing alcohol dehydrogenase-like C-terminal" evidence="3">
    <location>
        <begin position="191"/>
        <end position="373"/>
    </location>
</feature>
<dbReference type="InterPro" id="IPR056798">
    <property type="entry name" value="ADH_Fe_C"/>
</dbReference>
<dbReference type="CDD" id="cd08182">
    <property type="entry name" value="HEPD"/>
    <property type="match status" value="1"/>
</dbReference>
<evidence type="ECO:0000259" key="3">
    <source>
        <dbReference type="Pfam" id="PF25137"/>
    </source>
</evidence>
<evidence type="ECO:0000313" key="4">
    <source>
        <dbReference type="EMBL" id="HIT99067.1"/>
    </source>
</evidence>
<dbReference type="GO" id="GO:0004022">
    <property type="term" value="F:alcohol dehydrogenase (NAD+) activity"/>
    <property type="evidence" value="ECO:0007669"/>
    <property type="project" value="TreeGrafter"/>
</dbReference>
<dbReference type="AlphaFoldDB" id="A0A9D1HDM7"/>
<dbReference type="PANTHER" id="PTHR11496">
    <property type="entry name" value="ALCOHOL DEHYDROGENASE"/>
    <property type="match status" value="1"/>
</dbReference>
<feature type="domain" description="Alcohol dehydrogenase iron-type/glycerol dehydrogenase GldA" evidence="2">
    <location>
        <begin position="16"/>
        <end position="176"/>
    </location>
</feature>
<dbReference type="GO" id="GO:0017000">
    <property type="term" value="P:antibiotic biosynthetic process"/>
    <property type="evidence" value="ECO:0007669"/>
    <property type="project" value="InterPro"/>
</dbReference>
<reference evidence="4" key="2">
    <citation type="journal article" date="2021" name="PeerJ">
        <title>Extensive microbial diversity within the chicken gut microbiome revealed by metagenomics and culture.</title>
        <authorList>
            <person name="Gilroy R."/>
            <person name="Ravi A."/>
            <person name="Getino M."/>
            <person name="Pursley I."/>
            <person name="Horton D.L."/>
            <person name="Alikhan N.F."/>
            <person name="Baker D."/>
            <person name="Gharbi K."/>
            <person name="Hall N."/>
            <person name="Watson M."/>
            <person name="Adriaenssens E.M."/>
            <person name="Foster-Nyarko E."/>
            <person name="Jarju S."/>
            <person name="Secka A."/>
            <person name="Antonio M."/>
            <person name="Oren A."/>
            <person name="Chaudhuri R.R."/>
            <person name="La Ragione R."/>
            <person name="Hildebrand F."/>
            <person name="Pallen M.J."/>
        </authorList>
    </citation>
    <scope>NUCLEOTIDE SEQUENCE</scope>
    <source>
        <strain evidence="4">CHK176-22527</strain>
    </source>
</reference>
<evidence type="ECO:0000259" key="2">
    <source>
        <dbReference type="Pfam" id="PF00465"/>
    </source>
</evidence>
<evidence type="ECO:0000256" key="1">
    <source>
        <dbReference type="ARBA" id="ARBA00023002"/>
    </source>
</evidence>
<evidence type="ECO:0000313" key="5">
    <source>
        <dbReference type="Proteomes" id="UP000824159"/>
    </source>
</evidence>
<protein>
    <submittedName>
        <fullName evidence="4">Phosphonoacetaldehyde reductase</fullName>
    </submittedName>
</protein>
<gene>
    <name evidence="4" type="ORF">IAD12_02305</name>
</gene>
<accession>A0A9D1HDM7</accession>
<dbReference type="SUPFAM" id="SSF56796">
    <property type="entry name" value="Dehydroquinate synthase-like"/>
    <property type="match status" value="1"/>
</dbReference>
<dbReference type="Pfam" id="PF00465">
    <property type="entry name" value="Fe-ADH"/>
    <property type="match status" value="1"/>
</dbReference>
<dbReference type="GO" id="GO:0046872">
    <property type="term" value="F:metal ion binding"/>
    <property type="evidence" value="ECO:0007669"/>
    <property type="project" value="InterPro"/>
</dbReference>
<comment type="caution">
    <text evidence="4">The sequence shown here is derived from an EMBL/GenBank/DDBJ whole genome shotgun (WGS) entry which is preliminary data.</text>
</comment>
<dbReference type="PANTHER" id="PTHR11496:SF103">
    <property type="entry name" value="DEHYDROGENASE, PUTATIVE-RELATED"/>
    <property type="match status" value="1"/>
</dbReference>
<dbReference type="InterPro" id="IPR039697">
    <property type="entry name" value="Alcohol_dehydrogenase_Fe"/>
</dbReference>
<dbReference type="InterPro" id="IPR035873">
    <property type="entry name" value="PhpC"/>
</dbReference>
<name>A0A9D1HDM7_9FIRM</name>
<dbReference type="Pfam" id="PF25137">
    <property type="entry name" value="ADH_Fe_C"/>
    <property type="match status" value="1"/>
</dbReference>
<dbReference type="Proteomes" id="UP000824159">
    <property type="component" value="Unassembled WGS sequence"/>
</dbReference>
<organism evidence="4 5">
    <name type="scientific">Candidatus Allocopromorpha excrementavium</name>
    <dbReference type="NCBI Taxonomy" id="2840741"/>
    <lineage>
        <taxon>Bacteria</taxon>
        <taxon>Bacillati</taxon>
        <taxon>Bacillota</taxon>
        <taxon>Clostridia</taxon>
        <taxon>Eubacteriales</taxon>
        <taxon>Eubacteriaceae</taxon>
        <taxon>Eubacteriaceae incertae sedis</taxon>
        <taxon>Candidatus Allocopromorpha</taxon>
    </lineage>
</organism>
<dbReference type="Gene3D" id="1.20.1090.10">
    <property type="entry name" value="Dehydroquinate synthase-like - alpha domain"/>
    <property type="match status" value="1"/>
</dbReference>
<sequence>MSYNPFCSIDISFGDMQTLKEAAKEKKKKIIVCDAYTADVWGLTDIIEEQIEEKNAVWIDECKANPTPAEVVKALEKVGDFEAEGILAIGGGSTIDISKAVSAFCYMYRGKVVTEEDILENLKSGEYKKPHRFIDITAVPSTAGTGSEMTQFATIWDMKNQAKYSVDTSFNYAKKAYIIPELTLTLPKRQTLSTGLDALSHAVEAYWAKPTTYVVKDVALRAIDMIMKYLPEVMKNPGDIKLRTAMSRAALLSGMAFAKTRTTACHSIGYPITMKYGLEHGFACALTLDAVSKINREKTELADDLFEVFDKYGGLRRWIDDTCGDIVKLRLKYFGIPKEGIDDIVAGTFTKGRMDNNPVDISPEQVKEILLSIYDEEPENEVFVKIARAS</sequence>
<keyword evidence="1" id="KW-0560">Oxidoreductase</keyword>
<proteinExistence type="predicted"/>